<evidence type="ECO:0000313" key="2">
    <source>
        <dbReference type="EMBL" id="JAT58267.1"/>
    </source>
</evidence>
<keyword evidence="1" id="KW-1133">Transmembrane helix</keyword>
<keyword evidence="1" id="KW-0472">Membrane</keyword>
<name>A0A1D1YUC5_9ARAE</name>
<organism evidence="2">
    <name type="scientific">Anthurium amnicola</name>
    <dbReference type="NCBI Taxonomy" id="1678845"/>
    <lineage>
        <taxon>Eukaryota</taxon>
        <taxon>Viridiplantae</taxon>
        <taxon>Streptophyta</taxon>
        <taxon>Embryophyta</taxon>
        <taxon>Tracheophyta</taxon>
        <taxon>Spermatophyta</taxon>
        <taxon>Magnoliopsida</taxon>
        <taxon>Liliopsida</taxon>
        <taxon>Araceae</taxon>
        <taxon>Pothoideae</taxon>
        <taxon>Potheae</taxon>
        <taxon>Anthurium</taxon>
    </lineage>
</organism>
<dbReference type="EMBL" id="GDJX01009669">
    <property type="protein sequence ID" value="JAT58267.1"/>
    <property type="molecule type" value="Transcribed_RNA"/>
</dbReference>
<dbReference type="AlphaFoldDB" id="A0A1D1YUC5"/>
<gene>
    <name evidence="2" type="primary">slyX_1</name>
    <name evidence="2" type="ORF">g.72957</name>
</gene>
<protein>
    <submittedName>
        <fullName evidence="2">Protein slyX</fullName>
    </submittedName>
</protein>
<feature type="transmembrane region" description="Helical" evidence="1">
    <location>
        <begin position="127"/>
        <end position="151"/>
    </location>
</feature>
<sequence>SCFLPSMATSMCSYASSLSSLVASSSPVAPCPVRWQRRSVGAMGHGWPSVAVQSFKRGRDFGGELVDEDMVVLRKRMYELRKAEAGEEGPPPHWMEWEKRHQESYRAMVCGAVGMLQRQLMGTRPSVALGVAALVALSVPASMVVVVLRLVGVVEMVFHGGLLR</sequence>
<dbReference type="PANTHER" id="PTHR33782:SF5">
    <property type="entry name" value="MEDIATOR OF RNA POLYMERASE II TRANSCRIPTION SUBUNIT"/>
    <property type="match status" value="1"/>
</dbReference>
<accession>A0A1D1YUC5</accession>
<feature type="non-terminal residue" evidence="2">
    <location>
        <position position="1"/>
    </location>
</feature>
<reference evidence="2" key="1">
    <citation type="submission" date="2015-07" db="EMBL/GenBank/DDBJ databases">
        <title>Transcriptome Assembly of Anthurium amnicola.</title>
        <authorList>
            <person name="Suzuki J."/>
        </authorList>
    </citation>
    <scope>NUCLEOTIDE SEQUENCE</scope>
</reference>
<dbReference type="PANTHER" id="PTHR33782">
    <property type="entry name" value="OS01G0121600 PROTEIN"/>
    <property type="match status" value="1"/>
</dbReference>
<proteinExistence type="predicted"/>
<evidence type="ECO:0000256" key="1">
    <source>
        <dbReference type="SAM" id="Phobius"/>
    </source>
</evidence>
<keyword evidence="1" id="KW-0812">Transmembrane</keyword>